<proteinExistence type="predicted"/>
<dbReference type="AlphaFoldDB" id="A0A0C7NGR2"/>
<dbReference type="EMBL" id="LN736374">
    <property type="protein sequence ID" value="CEP64921.1"/>
    <property type="molecule type" value="Genomic_DNA"/>
</dbReference>
<feature type="compositionally biased region" description="Basic and acidic residues" evidence="1">
    <location>
        <begin position="23"/>
        <end position="33"/>
    </location>
</feature>
<keyword evidence="3" id="KW-1185">Reference proteome</keyword>
<dbReference type="OrthoDB" id="4034781at2759"/>
<evidence type="ECO:0000313" key="3">
    <source>
        <dbReference type="Proteomes" id="UP000054304"/>
    </source>
</evidence>
<evidence type="ECO:0000313" key="2">
    <source>
        <dbReference type="EMBL" id="CEP64921.1"/>
    </source>
</evidence>
<gene>
    <name evidence="2" type="ORF">LALA0_S15e00408g</name>
</gene>
<dbReference type="RefSeq" id="XP_022631118.1">
    <property type="nucleotide sequence ID" value="XM_022770544.1"/>
</dbReference>
<dbReference type="GeneID" id="34688491"/>
<feature type="compositionally biased region" description="Polar residues" evidence="1">
    <location>
        <begin position="1"/>
        <end position="19"/>
    </location>
</feature>
<dbReference type="Proteomes" id="UP000054304">
    <property type="component" value="Unassembled WGS sequence"/>
</dbReference>
<accession>A0A0C7NGR2</accession>
<evidence type="ECO:0000256" key="1">
    <source>
        <dbReference type="SAM" id="MobiDB-lite"/>
    </source>
</evidence>
<name>A0A0C7NGR2_9SACH</name>
<dbReference type="HOGENOM" id="CLU_2606454_0_0_1"/>
<protein>
    <submittedName>
        <fullName evidence="2">LALA0S15e00408g1_1</fullName>
    </submittedName>
</protein>
<reference evidence="2 3" key="1">
    <citation type="submission" date="2014-12" db="EMBL/GenBank/DDBJ databases">
        <authorList>
            <person name="Neuveglise Cecile"/>
        </authorList>
    </citation>
    <scope>NUCLEOTIDE SEQUENCE [LARGE SCALE GENOMIC DNA]</scope>
    <source>
        <strain evidence="2 3">CBS 12615</strain>
    </source>
</reference>
<organism evidence="2 3">
    <name type="scientific">Lachancea lanzarotensis</name>
    <dbReference type="NCBI Taxonomy" id="1245769"/>
    <lineage>
        <taxon>Eukaryota</taxon>
        <taxon>Fungi</taxon>
        <taxon>Dikarya</taxon>
        <taxon>Ascomycota</taxon>
        <taxon>Saccharomycotina</taxon>
        <taxon>Saccharomycetes</taxon>
        <taxon>Saccharomycetales</taxon>
        <taxon>Saccharomycetaceae</taxon>
        <taxon>Lachancea</taxon>
    </lineage>
</organism>
<sequence length="79" mass="9237">MTSKSIYKRSPTTPSTPSVRNGAETKKLRRDESSSPTRSKRRTDLSTEEIARQNIISSHEIRRMQELVRFLELERKFKA</sequence>
<feature type="region of interest" description="Disordered" evidence="1">
    <location>
        <begin position="1"/>
        <end position="46"/>
    </location>
</feature>